<dbReference type="GO" id="GO:0000981">
    <property type="term" value="F:DNA-binding transcription factor activity, RNA polymerase II-specific"/>
    <property type="evidence" value="ECO:0007669"/>
    <property type="project" value="TreeGrafter"/>
</dbReference>
<dbReference type="GO" id="GO:0000978">
    <property type="term" value="F:RNA polymerase II cis-regulatory region sequence-specific DNA binding"/>
    <property type="evidence" value="ECO:0007669"/>
    <property type="project" value="UniProtKB-ARBA"/>
</dbReference>
<dbReference type="EMBL" id="JAUIQD010000004">
    <property type="protein sequence ID" value="KAK3352771.1"/>
    <property type="molecule type" value="Genomic_DNA"/>
</dbReference>
<dbReference type="InterPro" id="IPR036236">
    <property type="entry name" value="Znf_C2H2_sf"/>
</dbReference>
<comment type="caution">
    <text evidence="7">The sequence shown here is derived from an EMBL/GenBank/DDBJ whole genome shotgun (WGS) entry which is preliminary data.</text>
</comment>
<evidence type="ECO:0000256" key="3">
    <source>
        <dbReference type="ARBA" id="ARBA00022771"/>
    </source>
</evidence>
<keyword evidence="3 5" id="KW-0863">Zinc-finger</keyword>
<keyword evidence="8" id="KW-1185">Reference proteome</keyword>
<reference evidence="7" key="1">
    <citation type="journal article" date="2023" name="Mol. Phylogenet. Evol.">
        <title>Genome-scale phylogeny and comparative genomics of the fungal order Sordariales.</title>
        <authorList>
            <person name="Hensen N."/>
            <person name="Bonometti L."/>
            <person name="Westerberg I."/>
            <person name="Brannstrom I.O."/>
            <person name="Guillou S."/>
            <person name="Cros-Aarteil S."/>
            <person name="Calhoun S."/>
            <person name="Haridas S."/>
            <person name="Kuo A."/>
            <person name="Mondo S."/>
            <person name="Pangilinan J."/>
            <person name="Riley R."/>
            <person name="LaButti K."/>
            <person name="Andreopoulos B."/>
            <person name="Lipzen A."/>
            <person name="Chen C."/>
            <person name="Yan M."/>
            <person name="Daum C."/>
            <person name="Ng V."/>
            <person name="Clum A."/>
            <person name="Steindorff A."/>
            <person name="Ohm R.A."/>
            <person name="Martin F."/>
            <person name="Silar P."/>
            <person name="Natvig D.O."/>
            <person name="Lalanne C."/>
            <person name="Gautier V."/>
            <person name="Ament-Velasquez S.L."/>
            <person name="Kruys A."/>
            <person name="Hutchinson M.I."/>
            <person name="Powell A.J."/>
            <person name="Barry K."/>
            <person name="Miller A.N."/>
            <person name="Grigoriev I.V."/>
            <person name="Debuchy R."/>
            <person name="Gladieux P."/>
            <person name="Hiltunen Thoren M."/>
            <person name="Johannesson H."/>
        </authorList>
    </citation>
    <scope>NUCLEOTIDE SEQUENCE</scope>
    <source>
        <strain evidence="7">CBS 955.72</strain>
    </source>
</reference>
<dbReference type="PROSITE" id="PS00028">
    <property type="entry name" value="ZINC_FINGER_C2H2_1"/>
    <property type="match status" value="1"/>
</dbReference>
<dbReference type="Pfam" id="PF00096">
    <property type="entry name" value="zf-C2H2"/>
    <property type="match status" value="2"/>
</dbReference>
<sequence>MELVESEPTTRPFQCDWASCGKSFSRKSCLQRRYQIHTDAPCPNGIHSRQIREVKLHQCQYLGCGKNFMRSSALTAHIRTHTGEKLHQ</sequence>
<evidence type="ECO:0000259" key="6">
    <source>
        <dbReference type="PROSITE" id="PS50157"/>
    </source>
</evidence>
<accession>A0AAJ0HHJ2</accession>
<dbReference type="Gene3D" id="3.30.160.60">
    <property type="entry name" value="Classic Zinc Finger"/>
    <property type="match status" value="2"/>
</dbReference>
<organism evidence="7 8">
    <name type="scientific">Lasiosphaeria hispida</name>
    <dbReference type="NCBI Taxonomy" id="260671"/>
    <lineage>
        <taxon>Eukaryota</taxon>
        <taxon>Fungi</taxon>
        <taxon>Dikarya</taxon>
        <taxon>Ascomycota</taxon>
        <taxon>Pezizomycotina</taxon>
        <taxon>Sordariomycetes</taxon>
        <taxon>Sordariomycetidae</taxon>
        <taxon>Sordariales</taxon>
        <taxon>Lasiosphaeriaceae</taxon>
        <taxon>Lasiosphaeria</taxon>
    </lineage>
</organism>
<protein>
    <recommendedName>
        <fullName evidence="6">C2H2-type domain-containing protein</fullName>
    </recommendedName>
</protein>
<evidence type="ECO:0000256" key="5">
    <source>
        <dbReference type="PROSITE-ProRule" id="PRU00042"/>
    </source>
</evidence>
<dbReference type="PANTHER" id="PTHR23235">
    <property type="entry name" value="KRUEPPEL-LIKE TRANSCRIPTION FACTOR"/>
    <property type="match status" value="1"/>
</dbReference>
<keyword evidence="1" id="KW-0479">Metal-binding</keyword>
<dbReference type="PROSITE" id="PS50157">
    <property type="entry name" value="ZINC_FINGER_C2H2_2"/>
    <property type="match status" value="2"/>
</dbReference>
<dbReference type="FunFam" id="3.30.160.60:FF:000125">
    <property type="entry name" value="Putative zinc finger protein 143"/>
    <property type="match status" value="2"/>
</dbReference>
<evidence type="ECO:0000256" key="4">
    <source>
        <dbReference type="ARBA" id="ARBA00022833"/>
    </source>
</evidence>
<dbReference type="GO" id="GO:0008270">
    <property type="term" value="F:zinc ion binding"/>
    <property type="evidence" value="ECO:0007669"/>
    <property type="project" value="UniProtKB-KW"/>
</dbReference>
<dbReference type="SMART" id="SM00355">
    <property type="entry name" value="ZnF_C2H2"/>
    <property type="match status" value="2"/>
</dbReference>
<feature type="domain" description="C2H2-type" evidence="6">
    <location>
        <begin position="57"/>
        <end position="86"/>
    </location>
</feature>
<evidence type="ECO:0000313" key="8">
    <source>
        <dbReference type="Proteomes" id="UP001275084"/>
    </source>
</evidence>
<keyword evidence="2" id="KW-0677">Repeat</keyword>
<evidence type="ECO:0000313" key="7">
    <source>
        <dbReference type="EMBL" id="KAK3352771.1"/>
    </source>
</evidence>
<gene>
    <name evidence="7" type="ORF">B0T25DRAFT_501119</name>
</gene>
<feature type="domain" description="C2H2-type" evidence="6">
    <location>
        <begin position="13"/>
        <end position="38"/>
    </location>
</feature>
<dbReference type="PANTHER" id="PTHR23235:SF120">
    <property type="entry name" value="KRUPPEL-LIKE FACTOR 15"/>
    <property type="match status" value="1"/>
</dbReference>
<evidence type="ECO:0000256" key="2">
    <source>
        <dbReference type="ARBA" id="ARBA00022737"/>
    </source>
</evidence>
<proteinExistence type="predicted"/>
<keyword evidence="4" id="KW-0862">Zinc</keyword>
<dbReference type="InterPro" id="IPR013087">
    <property type="entry name" value="Znf_C2H2_type"/>
</dbReference>
<name>A0AAJ0HHJ2_9PEZI</name>
<dbReference type="Proteomes" id="UP001275084">
    <property type="component" value="Unassembled WGS sequence"/>
</dbReference>
<dbReference type="AlphaFoldDB" id="A0AAJ0HHJ2"/>
<reference evidence="7" key="2">
    <citation type="submission" date="2023-06" db="EMBL/GenBank/DDBJ databases">
        <authorList>
            <consortium name="Lawrence Berkeley National Laboratory"/>
            <person name="Haridas S."/>
            <person name="Hensen N."/>
            <person name="Bonometti L."/>
            <person name="Westerberg I."/>
            <person name="Brannstrom I.O."/>
            <person name="Guillou S."/>
            <person name="Cros-Aarteil S."/>
            <person name="Calhoun S."/>
            <person name="Kuo A."/>
            <person name="Mondo S."/>
            <person name="Pangilinan J."/>
            <person name="Riley R."/>
            <person name="Labutti K."/>
            <person name="Andreopoulos B."/>
            <person name="Lipzen A."/>
            <person name="Chen C."/>
            <person name="Yanf M."/>
            <person name="Daum C."/>
            <person name="Ng V."/>
            <person name="Clum A."/>
            <person name="Steindorff A."/>
            <person name="Ohm R."/>
            <person name="Martin F."/>
            <person name="Silar P."/>
            <person name="Natvig D."/>
            <person name="Lalanne C."/>
            <person name="Gautier V."/>
            <person name="Ament-Velasquez S.L."/>
            <person name="Kruys A."/>
            <person name="Hutchinson M.I."/>
            <person name="Powell A.J."/>
            <person name="Barry K."/>
            <person name="Miller A.N."/>
            <person name="Grigoriev I.V."/>
            <person name="Debuchy R."/>
            <person name="Gladieux P."/>
            <person name="Thoren M.H."/>
            <person name="Johannesson H."/>
        </authorList>
    </citation>
    <scope>NUCLEOTIDE SEQUENCE</scope>
    <source>
        <strain evidence="7">CBS 955.72</strain>
    </source>
</reference>
<dbReference type="SUPFAM" id="SSF57667">
    <property type="entry name" value="beta-beta-alpha zinc fingers"/>
    <property type="match status" value="2"/>
</dbReference>
<evidence type="ECO:0000256" key="1">
    <source>
        <dbReference type="ARBA" id="ARBA00022723"/>
    </source>
</evidence>